<name>A0ABN9U552_9DINO</name>
<evidence type="ECO:0000313" key="3">
    <source>
        <dbReference type="Proteomes" id="UP001189429"/>
    </source>
</evidence>
<organism evidence="2 3">
    <name type="scientific">Prorocentrum cordatum</name>
    <dbReference type="NCBI Taxonomy" id="2364126"/>
    <lineage>
        <taxon>Eukaryota</taxon>
        <taxon>Sar</taxon>
        <taxon>Alveolata</taxon>
        <taxon>Dinophyceae</taxon>
        <taxon>Prorocentrales</taxon>
        <taxon>Prorocentraceae</taxon>
        <taxon>Prorocentrum</taxon>
    </lineage>
</organism>
<keyword evidence="1" id="KW-1133">Transmembrane helix</keyword>
<feature type="non-terminal residue" evidence="2">
    <location>
        <position position="1"/>
    </location>
</feature>
<gene>
    <name evidence="2" type="ORF">PCOR1329_LOCUS45314</name>
</gene>
<feature type="transmembrane region" description="Helical" evidence="1">
    <location>
        <begin position="140"/>
        <end position="160"/>
    </location>
</feature>
<sequence length="207" mass="22018">ICMRSSGQLPIQHLRWILALDSGTLLGFGHLLRAGLLRVSQTSLADLVTVLPLTVLAKGSLSIPMLLTMETLPSVKLAFWALLGCGALPCKGLLLDFGPLLDIAHLLCTSLLLLSGASLEDLMTMTLALQVLTKGSVSTLLMVVLLPCVKIAVALSPLVANDGWLARTMYFTIVLRPFAMPAMTISPPVVTALGVVLAMLRLELHVS</sequence>
<evidence type="ECO:0000313" key="2">
    <source>
        <dbReference type="EMBL" id="CAK0854028.1"/>
    </source>
</evidence>
<feature type="transmembrane region" description="Helical" evidence="1">
    <location>
        <begin position="180"/>
        <end position="200"/>
    </location>
</feature>
<dbReference type="Proteomes" id="UP001189429">
    <property type="component" value="Unassembled WGS sequence"/>
</dbReference>
<proteinExistence type="predicted"/>
<evidence type="ECO:0000256" key="1">
    <source>
        <dbReference type="SAM" id="Phobius"/>
    </source>
</evidence>
<protein>
    <submittedName>
        <fullName evidence="2">Uncharacterized protein</fullName>
    </submittedName>
</protein>
<comment type="caution">
    <text evidence="2">The sequence shown here is derived from an EMBL/GenBank/DDBJ whole genome shotgun (WGS) entry which is preliminary data.</text>
</comment>
<feature type="non-terminal residue" evidence="2">
    <location>
        <position position="207"/>
    </location>
</feature>
<keyword evidence="1" id="KW-0812">Transmembrane</keyword>
<keyword evidence="3" id="KW-1185">Reference proteome</keyword>
<accession>A0ABN9U552</accession>
<keyword evidence="1" id="KW-0472">Membrane</keyword>
<dbReference type="EMBL" id="CAUYUJ010015448">
    <property type="protein sequence ID" value="CAK0854028.1"/>
    <property type="molecule type" value="Genomic_DNA"/>
</dbReference>
<reference evidence="2" key="1">
    <citation type="submission" date="2023-10" db="EMBL/GenBank/DDBJ databases">
        <authorList>
            <person name="Chen Y."/>
            <person name="Shah S."/>
            <person name="Dougan E. K."/>
            <person name="Thang M."/>
            <person name="Chan C."/>
        </authorList>
    </citation>
    <scope>NUCLEOTIDE SEQUENCE [LARGE SCALE GENOMIC DNA]</scope>
</reference>